<dbReference type="PANTHER" id="PTHR22840">
    <property type="entry name" value="WD REPEAT-CONTAINING PROTEIN 36"/>
    <property type="match status" value="1"/>
</dbReference>
<dbReference type="GO" id="GO:0034388">
    <property type="term" value="C:Pwp2p-containing subcomplex of 90S preribosome"/>
    <property type="evidence" value="ECO:0007669"/>
    <property type="project" value="TreeGrafter"/>
</dbReference>
<dbReference type="SUPFAM" id="SSF50998">
    <property type="entry name" value="Quinoprotein alcohol dehydrogenase-like"/>
    <property type="match status" value="1"/>
</dbReference>
<dbReference type="SMART" id="SM00320">
    <property type="entry name" value="WD40"/>
    <property type="match status" value="10"/>
</dbReference>
<proteinExistence type="predicted"/>
<evidence type="ECO:0000259" key="4">
    <source>
        <dbReference type="Pfam" id="PF04192"/>
    </source>
</evidence>
<dbReference type="GO" id="GO:0032040">
    <property type="term" value="C:small-subunit processome"/>
    <property type="evidence" value="ECO:0007669"/>
    <property type="project" value="InterPro"/>
</dbReference>
<dbReference type="PANTHER" id="PTHR22840:SF12">
    <property type="entry name" value="WD REPEAT-CONTAINING PROTEIN 36"/>
    <property type="match status" value="1"/>
</dbReference>
<dbReference type="PROSITE" id="PS00678">
    <property type="entry name" value="WD_REPEATS_1"/>
    <property type="match status" value="1"/>
</dbReference>
<dbReference type="EMBL" id="HBUF01541274">
    <property type="protein sequence ID" value="CAG6755150.1"/>
    <property type="molecule type" value="Transcribed_RNA"/>
</dbReference>
<dbReference type="InterPro" id="IPR059157">
    <property type="entry name" value="WDR36-Utp21_N"/>
</dbReference>
<feature type="domain" description="WDR36/Utp21 C-terminal" evidence="4">
    <location>
        <begin position="700"/>
        <end position="897"/>
    </location>
</feature>
<evidence type="ECO:0000259" key="5">
    <source>
        <dbReference type="Pfam" id="PF25171"/>
    </source>
</evidence>
<dbReference type="EMBL" id="HBUF01209885">
    <property type="protein sequence ID" value="CAG6665209.1"/>
    <property type="molecule type" value="Transcribed_RNA"/>
</dbReference>
<feature type="repeat" description="WD" evidence="3">
    <location>
        <begin position="574"/>
        <end position="615"/>
    </location>
</feature>
<dbReference type="EMBL" id="HBUF01393116">
    <property type="protein sequence ID" value="CAG6734570.1"/>
    <property type="molecule type" value="Transcribed_RNA"/>
</dbReference>
<dbReference type="FunFam" id="2.130.10.10:FF:000109">
    <property type="entry name" value="WD repeat domain 36"/>
    <property type="match status" value="1"/>
</dbReference>
<organism evidence="6">
    <name type="scientific">Cacopsylla melanoneura</name>
    <dbReference type="NCBI Taxonomy" id="428564"/>
    <lineage>
        <taxon>Eukaryota</taxon>
        <taxon>Metazoa</taxon>
        <taxon>Ecdysozoa</taxon>
        <taxon>Arthropoda</taxon>
        <taxon>Hexapoda</taxon>
        <taxon>Insecta</taxon>
        <taxon>Pterygota</taxon>
        <taxon>Neoptera</taxon>
        <taxon>Paraneoptera</taxon>
        <taxon>Hemiptera</taxon>
        <taxon>Sternorrhyncha</taxon>
        <taxon>Psylloidea</taxon>
        <taxon>Psyllidae</taxon>
        <taxon>Psyllinae</taxon>
        <taxon>Cacopsylla</taxon>
    </lineage>
</organism>
<sequence>MVEATATTLLVKGNSSKIFLRHRALGYVSNHIPVVSRFIRRRKETLFVTCVGKAFHVYGCNHFKLLSVSPQHDDDITCLSSDFFHIYTSANNIIYAWRRGIDIVGTYEGHTSPVHLILPFGPHLVSIDEESNLKVWDIKAKETYLELSFDNDSFKISAICHPSTYENKILLGSSEGGMQLWNLKSSKKIYAFKGWNSCINVLEPSPVVDIIGIGFANKNIVLHNVKTDESLMDFVQTWGPVTCLSFRTDGPPMMVSGSSTGHLTLWNLEERQVDNQIKKAHRKMVTGAHFLFNEPLLVTSSPDNTLKLWIFDKSDGNGRLLRIREGHSAPPNSIRFYGSSSENILSAGGDSTMRIFNTRSETSNKNLGIASANRKNFKKKNRMDKLNENFILPPVSKFSFGLAREKDWNNIAAIHVGKTKVSLWSFYKSKMDDMFLVPERCKLAKQSKPTCVYITHCGNFVLLGYSTGHIDRFNVQSGIHRGSYGPNSNPGHMGGVRGVVSDNLNQIVISGGSDQTVKVWHFRVTGKAPLRTLKVDSGITFFRTHQESSMLAICLDDYTINIVDIDTCTVVRKLSGHNGQLTDADFSPDSRWLITASMDCTIRVWDIPTAQLIDCFQVDAPCTSLSFSKNGEYLVTSHVDYLGLFLWANKTLFSHISLRPIYDTSNIPSIELPHSKPTTDNTTDDNELLDNEEDEAVLVQIEHLATLSLSSNSRWQNILDIDIIQKRNKPKTVVKNITSAPFFLPTIPGLDLQFDLSGLTNQNQGTTVNLNKFNNLTAFARLLANVDNDNYEPVIQKLKHMGPSAIRQEIVLFSPSDNHANHHLVIHYLKLVNFMLITNKDFELAQAYLAVFIKIYTDYLSSNSECVALIQDVRANQIQGWNNLKKKILYSLSVIDFKKK</sequence>
<dbReference type="InterPro" id="IPR036322">
    <property type="entry name" value="WD40_repeat_dom_sf"/>
</dbReference>
<dbReference type="Pfam" id="PF04192">
    <property type="entry name" value="Utp21"/>
    <property type="match status" value="1"/>
</dbReference>
<dbReference type="InterPro" id="IPR001680">
    <property type="entry name" value="WD40_rpt"/>
</dbReference>
<dbReference type="InterPro" id="IPR015943">
    <property type="entry name" value="WD40/YVTN_repeat-like_dom_sf"/>
</dbReference>
<dbReference type="SUPFAM" id="SSF50978">
    <property type="entry name" value="WD40 repeat-like"/>
    <property type="match status" value="1"/>
</dbReference>
<dbReference type="Pfam" id="PF25168">
    <property type="entry name" value="Beta-prop_WDR36-Utp21_2nd"/>
    <property type="match status" value="1"/>
</dbReference>
<accession>A0A8D8YSZ1</accession>
<evidence type="ECO:0000256" key="1">
    <source>
        <dbReference type="ARBA" id="ARBA00022574"/>
    </source>
</evidence>
<feature type="repeat" description="WD" evidence="3">
    <location>
        <begin position="278"/>
        <end position="309"/>
    </location>
</feature>
<dbReference type="GO" id="GO:0006364">
    <property type="term" value="P:rRNA processing"/>
    <property type="evidence" value="ECO:0007669"/>
    <property type="project" value="InterPro"/>
</dbReference>
<keyword evidence="1 3" id="KW-0853">WD repeat</keyword>
<dbReference type="InterPro" id="IPR019775">
    <property type="entry name" value="WD40_repeat_CS"/>
</dbReference>
<evidence type="ECO:0000313" key="6">
    <source>
        <dbReference type="EMBL" id="CAG6734570.1"/>
    </source>
</evidence>
<dbReference type="PROSITE" id="PS50294">
    <property type="entry name" value="WD_REPEATS_REGION"/>
    <property type="match status" value="2"/>
</dbReference>
<reference evidence="6" key="1">
    <citation type="submission" date="2021-05" db="EMBL/GenBank/DDBJ databases">
        <authorList>
            <person name="Alioto T."/>
            <person name="Alioto T."/>
            <person name="Gomez Garrido J."/>
        </authorList>
    </citation>
    <scope>NUCLEOTIDE SEQUENCE</scope>
</reference>
<evidence type="ECO:0000256" key="2">
    <source>
        <dbReference type="ARBA" id="ARBA00022737"/>
    </source>
</evidence>
<feature type="domain" description="WDR36/Utp21 N-terminal" evidence="5">
    <location>
        <begin position="48"/>
        <end position="312"/>
    </location>
</feature>
<dbReference type="Pfam" id="PF25171">
    <property type="entry name" value="Beta-prop_WDR36-Utp21_1st"/>
    <property type="match status" value="1"/>
</dbReference>
<dbReference type="EMBL" id="HBUF01541273">
    <property type="protein sequence ID" value="CAG6755149.1"/>
    <property type="molecule type" value="Transcribed_RNA"/>
</dbReference>
<evidence type="ECO:0000256" key="3">
    <source>
        <dbReference type="PROSITE-ProRule" id="PRU00221"/>
    </source>
</evidence>
<protein>
    <submittedName>
        <fullName evidence="6">WD repeat-containing protein 36</fullName>
    </submittedName>
</protein>
<dbReference type="EMBL" id="HBUF01055489">
    <property type="protein sequence ID" value="CAG6623675.1"/>
    <property type="molecule type" value="Transcribed_RNA"/>
</dbReference>
<dbReference type="InterPro" id="IPR007319">
    <property type="entry name" value="WDR36/Utp21_C"/>
</dbReference>
<dbReference type="PROSITE" id="PS50082">
    <property type="entry name" value="WD_REPEATS_2"/>
    <property type="match status" value="3"/>
</dbReference>
<feature type="repeat" description="WD" evidence="3">
    <location>
        <begin position="489"/>
        <end position="523"/>
    </location>
</feature>
<dbReference type="PRINTS" id="PR00320">
    <property type="entry name" value="GPROTEINBRPT"/>
</dbReference>
<name>A0A8D8YSZ1_9HEMI</name>
<dbReference type="InterPro" id="IPR020472">
    <property type="entry name" value="WD40_PAC1"/>
</dbReference>
<dbReference type="Gene3D" id="2.130.10.10">
    <property type="entry name" value="YVTN repeat-like/Quinoprotein amine dehydrogenase"/>
    <property type="match status" value="2"/>
</dbReference>
<keyword evidence="2" id="KW-0677">Repeat</keyword>
<dbReference type="InterPro" id="IPR011047">
    <property type="entry name" value="Quinoprotein_ADH-like_sf"/>
</dbReference>
<dbReference type="AlphaFoldDB" id="A0A8D8YSZ1"/>